<accession>A0A9W6B5R7</accession>
<dbReference type="InterPro" id="IPR025202">
    <property type="entry name" value="PLD-like_dom"/>
</dbReference>
<gene>
    <name evidence="2" type="ORF">NBRC110019_20760</name>
</gene>
<name>A0A9W6B5R7_9FLAO</name>
<reference evidence="2" key="1">
    <citation type="submission" date="2022-07" db="EMBL/GenBank/DDBJ databases">
        <title>Taxonomy of Novel Oxalotrophic and Methylotrophic Bacteria.</title>
        <authorList>
            <person name="Sahin N."/>
            <person name="Tani A."/>
        </authorList>
    </citation>
    <scope>NUCLEOTIDE SEQUENCE</scope>
    <source>
        <strain evidence="2">AM327</strain>
    </source>
</reference>
<feature type="domain" description="Phospholipase D-like" evidence="1">
    <location>
        <begin position="16"/>
        <end position="118"/>
    </location>
</feature>
<dbReference type="RefSeq" id="WP_281754686.1">
    <property type="nucleotide sequence ID" value="NZ_BRVP01000013.1"/>
</dbReference>
<dbReference type="CDD" id="cd09176">
    <property type="entry name" value="PLDc_unchar6"/>
    <property type="match status" value="1"/>
</dbReference>
<evidence type="ECO:0000313" key="2">
    <source>
        <dbReference type="EMBL" id="GLB53036.1"/>
    </source>
</evidence>
<sequence length="231" mass="27335">MAEFLTTIGTSNNIEKIIINAQKFLVLVSPYLQISKNLYERLLDAANRKVAIKIIYGKNALKPEEWEYINKLKNVQLYFYENLHAKCYFNENEMVITSMNMYEFSERNNREMGIYINRLNDKKIFTDALNETQSIIQNAKQETSKTKKKSLLNRLFEPEPTYQRKTKSKNGYCIRCGDQIKHDVERPFCYDCYSTWSIYENFNFPESICHSCGEYSNTSMEKPECYSCYTK</sequence>
<dbReference type="Pfam" id="PF13091">
    <property type="entry name" value="PLDc_2"/>
    <property type="match status" value="1"/>
</dbReference>
<dbReference type="SUPFAM" id="SSF56024">
    <property type="entry name" value="Phospholipase D/nuclease"/>
    <property type="match status" value="1"/>
</dbReference>
<proteinExistence type="predicted"/>
<dbReference type="Gene3D" id="3.30.870.10">
    <property type="entry name" value="Endonuclease Chain A"/>
    <property type="match status" value="1"/>
</dbReference>
<evidence type="ECO:0000313" key="3">
    <source>
        <dbReference type="Proteomes" id="UP001143545"/>
    </source>
</evidence>
<comment type="caution">
    <text evidence="2">The sequence shown here is derived from an EMBL/GenBank/DDBJ whole genome shotgun (WGS) entry which is preliminary data.</text>
</comment>
<organism evidence="2 3">
    <name type="scientific">Neptunitalea chrysea</name>
    <dbReference type="NCBI Taxonomy" id="1647581"/>
    <lineage>
        <taxon>Bacteria</taxon>
        <taxon>Pseudomonadati</taxon>
        <taxon>Bacteroidota</taxon>
        <taxon>Flavobacteriia</taxon>
        <taxon>Flavobacteriales</taxon>
        <taxon>Flavobacteriaceae</taxon>
        <taxon>Neptunitalea</taxon>
    </lineage>
</organism>
<dbReference type="EMBL" id="BRVP01000013">
    <property type="protein sequence ID" value="GLB53036.1"/>
    <property type="molecule type" value="Genomic_DNA"/>
</dbReference>
<evidence type="ECO:0000259" key="1">
    <source>
        <dbReference type="Pfam" id="PF13091"/>
    </source>
</evidence>
<protein>
    <recommendedName>
        <fullName evidence="1">Phospholipase D-like domain-containing protein</fullName>
    </recommendedName>
</protein>
<dbReference type="Proteomes" id="UP001143545">
    <property type="component" value="Unassembled WGS sequence"/>
</dbReference>
<dbReference type="AlphaFoldDB" id="A0A9W6B5R7"/>
<dbReference type="InterPro" id="IPR059166">
    <property type="entry name" value="PLD-like_cat"/>
</dbReference>
<keyword evidence="3" id="KW-1185">Reference proteome</keyword>